<name>A0A835CQK2_APHGI</name>
<feature type="region of interest" description="Disordered" evidence="1">
    <location>
        <begin position="368"/>
        <end position="390"/>
    </location>
</feature>
<dbReference type="AlphaFoldDB" id="A0A835CQK2"/>
<evidence type="ECO:0000313" key="3">
    <source>
        <dbReference type="EMBL" id="KAF7991864.1"/>
    </source>
</evidence>
<keyword evidence="4" id="KW-1185">Reference proteome</keyword>
<accession>A0A835CQK2</accession>
<dbReference type="PANTHER" id="PTHR15670:SF4">
    <property type="entry name" value="RHO GTPASE-ACTIVATING PROTEIN 11A"/>
    <property type="match status" value="1"/>
</dbReference>
<dbReference type="InterPro" id="IPR042869">
    <property type="entry name" value="ARHGAP11A/B"/>
</dbReference>
<dbReference type="SUPFAM" id="SSF48350">
    <property type="entry name" value="GTPase activation domain, GAP"/>
    <property type="match status" value="1"/>
</dbReference>
<dbReference type="PROSITE" id="PS50238">
    <property type="entry name" value="RHOGAP"/>
    <property type="match status" value="1"/>
</dbReference>
<comment type="caution">
    <text evidence="3">The sequence shown here is derived from an EMBL/GenBank/DDBJ whole genome shotgun (WGS) entry which is preliminary data.</text>
</comment>
<dbReference type="EMBL" id="JACMRX010000004">
    <property type="protein sequence ID" value="KAF7991864.1"/>
    <property type="molecule type" value="Genomic_DNA"/>
</dbReference>
<organism evidence="3 4">
    <name type="scientific">Aphidius gifuensis</name>
    <name type="common">Parasitoid wasp</name>
    <dbReference type="NCBI Taxonomy" id="684658"/>
    <lineage>
        <taxon>Eukaryota</taxon>
        <taxon>Metazoa</taxon>
        <taxon>Ecdysozoa</taxon>
        <taxon>Arthropoda</taxon>
        <taxon>Hexapoda</taxon>
        <taxon>Insecta</taxon>
        <taxon>Pterygota</taxon>
        <taxon>Neoptera</taxon>
        <taxon>Endopterygota</taxon>
        <taxon>Hymenoptera</taxon>
        <taxon>Apocrita</taxon>
        <taxon>Ichneumonoidea</taxon>
        <taxon>Braconidae</taxon>
        <taxon>Aphidiinae</taxon>
        <taxon>Aphidius</taxon>
    </lineage>
</organism>
<gene>
    <name evidence="3" type="ORF">HCN44_010665</name>
</gene>
<proteinExistence type="predicted"/>
<evidence type="ECO:0000313" key="4">
    <source>
        <dbReference type="Proteomes" id="UP000639338"/>
    </source>
</evidence>
<dbReference type="Proteomes" id="UP000639338">
    <property type="component" value="Unassembled WGS sequence"/>
</dbReference>
<evidence type="ECO:0000256" key="1">
    <source>
        <dbReference type="SAM" id="MobiDB-lite"/>
    </source>
</evidence>
<dbReference type="InterPro" id="IPR008936">
    <property type="entry name" value="Rho_GTPase_activation_prot"/>
</dbReference>
<dbReference type="PANTHER" id="PTHR15670">
    <property type="entry name" value="RHO GTPASE ACTIVATING PROTEIN 11A"/>
    <property type="match status" value="1"/>
</dbReference>
<feature type="region of interest" description="Disordered" evidence="1">
    <location>
        <begin position="270"/>
        <end position="325"/>
    </location>
</feature>
<feature type="region of interest" description="Disordered" evidence="1">
    <location>
        <begin position="897"/>
        <end position="920"/>
    </location>
</feature>
<dbReference type="GO" id="GO:0005096">
    <property type="term" value="F:GTPase activator activity"/>
    <property type="evidence" value="ECO:0007669"/>
    <property type="project" value="TreeGrafter"/>
</dbReference>
<protein>
    <recommendedName>
        <fullName evidence="2">Rho-GAP domain-containing protein</fullName>
    </recommendedName>
</protein>
<dbReference type="Pfam" id="PF00620">
    <property type="entry name" value="RhoGAP"/>
    <property type="match status" value="1"/>
</dbReference>
<dbReference type="SMART" id="SM00324">
    <property type="entry name" value="RhoGAP"/>
    <property type="match status" value="1"/>
</dbReference>
<sequence>MIEPTFKMIFTVSNKEKVQQAVTNNLRTLGVKPRLKRNIIKTSEKDSVRNDKFKKVFNILLSQQPTDPVKLSTGTLLNVPTFVRQAVQYLDNHLNQEGLFRKAGSNTRLKELVSRLDNGIELDDKSQPIDVANCLKKYFRDLPEPLIPYCYHDLFVRCGMLKIGKIDAILQACLLLPSQYLSTLAFVMDFLKKVSLHEKMNKMGIDNLAKVVGPNIMPLRETTMAAVQTRLDAHLTIIKILIENARNIGVVPKFILDTLSIDSNGSIENELDHSDSSFKQKKKKHRSGSLTRMFNGLKKIVGKNGSPECGMINRRSVDSQSSLVSPIKPNKKRKIIDTISHPHHQQQQQQLIQLKKKRESYQGTSRVLFSSPVSDDPNPTQQRQQQLKQEKHKKLGINLDRFVLKNRQKLIDNERSSPTIERRWSMATGTSKNIKKRNIKKTSASSLLETKIYNKNNEFTMRPLNEDYNKMFTESEVNLSDDTFDDCHNNLSILSKKNYRRSINYNNLQQQQQSTNKRLSVSSPSLITPTAPVSPSILSSSTTKFHEEDTDYVRIPKSEYEEIKNRVSAIETRIHEEFETIDDNNLYNIDLPSQVQIKYEKTLDKSNIETITPADQLAKRLSRDLKIRKSIENKIIRSPSARKIGVIRRRSQDKLQLSNRRKLNRSSSWHISDKSKAHDNNTIKHININSNNTNNDCLHLNNETNAKLDYVHKKLCTLINHTDEHTKSPTINYSSINNNIKNTIININTNNNNNIKRSSSFHGNETIDNSKKIIFNNQMKNIKNTNSHRLILPINNNDNNNNINEDNNIIWNNASMYFDNNNNKQSIVKENSSPAVVVVSQTGRASIAKLRTQNAGMVLAKARLFDDNDNNKLIENNTVKTERQKNNNLRDVKIVISSPTTNSSSSTLSSRRRKSKSPKNVDLKYKLSPIKLHSQLSLIDQENSRRDNLLSVAPIGELSLFHDVDTSLIKTPHIKKQLAIKTPKSAKSVVRRVPIDTRRTPLKAVAPPFVGTPKRQSPRNAFRSKIVARNII</sequence>
<feature type="domain" description="Rho-GAP" evidence="2">
    <location>
        <begin position="69"/>
        <end position="249"/>
    </location>
</feature>
<feature type="compositionally biased region" description="Low complexity" evidence="1">
    <location>
        <begin position="897"/>
        <end position="909"/>
    </location>
</feature>
<evidence type="ECO:0000259" key="2">
    <source>
        <dbReference type="PROSITE" id="PS50238"/>
    </source>
</evidence>
<dbReference type="Gene3D" id="1.10.555.10">
    <property type="entry name" value="Rho GTPase activation protein"/>
    <property type="match status" value="1"/>
</dbReference>
<dbReference type="GO" id="GO:0007165">
    <property type="term" value="P:signal transduction"/>
    <property type="evidence" value="ECO:0007669"/>
    <property type="project" value="InterPro"/>
</dbReference>
<dbReference type="InterPro" id="IPR000198">
    <property type="entry name" value="RhoGAP_dom"/>
</dbReference>
<reference evidence="3 4" key="1">
    <citation type="submission" date="2020-08" db="EMBL/GenBank/DDBJ databases">
        <title>Aphidius gifuensis genome sequencing and assembly.</title>
        <authorList>
            <person name="Du Z."/>
        </authorList>
    </citation>
    <scope>NUCLEOTIDE SEQUENCE [LARGE SCALE GENOMIC DNA]</scope>
    <source>
        <strain evidence="3">YNYX2018</strain>
        <tissue evidence="3">Adults</tissue>
    </source>
</reference>
<dbReference type="OrthoDB" id="410651at2759"/>
<feature type="compositionally biased region" description="Polar residues" evidence="1">
    <location>
        <begin position="368"/>
        <end position="380"/>
    </location>
</feature>